<evidence type="ECO:0000256" key="2">
    <source>
        <dbReference type="PROSITE-ProRule" id="PRU00409"/>
    </source>
</evidence>
<dbReference type="RefSeq" id="WP_143783272.1">
    <property type="nucleotide sequence ID" value="NZ_CP041616.1"/>
</dbReference>
<evidence type="ECO:0000256" key="1">
    <source>
        <dbReference type="ARBA" id="ARBA00023235"/>
    </source>
</evidence>
<dbReference type="KEGG" id="orz:FNH13_09815"/>
<protein>
    <recommendedName>
        <fullName evidence="3">ATP-grasp domain-containing protein</fullName>
    </recommendedName>
</protein>
<evidence type="ECO:0000313" key="5">
    <source>
        <dbReference type="Proteomes" id="UP000315395"/>
    </source>
</evidence>
<organism evidence="4 5">
    <name type="scientific">Ornithinimicrobium ciconiae</name>
    <dbReference type="NCBI Taxonomy" id="2594265"/>
    <lineage>
        <taxon>Bacteria</taxon>
        <taxon>Bacillati</taxon>
        <taxon>Actinomycetota</taxon>
        <taxon>Actinomycetes</taxon>
        <taxon>Micrococcales</taxon>
        <taxon>Ornithinimicrobiaceae</taxon>
        <taxon>Ornithinimicrobium</taxon>
    </lineage>
</organism>
<sequence>MSHVAFVLGKPPKPSTIFPEVIERLGTAGVDASVHLPHDDRVDQTALDAARLVVHRGLNSAGLDLVRELHLSGTVLVNSYPGVLQLSDRVAMMRALQGLPVPPTRIVSTWPEVAAAAGERRCVVKSASGPGRGASIVVGTAQELQIDRGLPPPYLVQDYVVAGEVDHKLYVIGDEVRGLLKPSPLAVGHTTEGAAFTPAPELIDLARQVRDRTQLDLLGVDVLVSETGPVVVDVNDFPGYRGVEDAAALVAQHVLTRLDEQG</sequence>
<dbReference type="GO" id="GO:0047325">
    <property type="term" value="F:inositol-3,4,5,6-tetrakisphosphate 1-kinase activity"/>
    <property type="evidence" value="ECO:0007669"/>
    <property type="project" value="InterPro"/>
</dbReference>
<dbReference type="PANTHER" id="PTHR14217:SF1">
    <property type="entry name" value="INOSITOL-TETRAKISPHOSPHATE 1-KINASE"/>
    <property type="match status" value="1"/>
</dbReference>
<evidence type="ECO:0000313" key="4">
    <source>
        <dbReference type="EMBL" id="QDO88594.1"/>
    </source>
</evidence>
<dbReference type="Pfam" id="PF08443">
    <property type="entry name" value="RimK"/>
    <property type="match status" value="1"/>
</dbReference>
<dbReference type="InterPro" id="IPR013651">
    <property type="entry name" value="ATP-grasp_RimK-type"/>
</dbReference>
<evidence type="ECO:0000259" key="3">
    <source>
        <dbReference type="PROSITE" id="PS50975"/>
    </source>
</evidence>
<dbReference type="GO" id="GO:0052725">
    <property type="term" value="F:inositol-1,3,4-trisphosphate 6-kinase activity"/>
    <property type="evidence" value="ECO:0007669"/>
    <property type="project" value="InterPro"/>
</dbReference>
<keyword evidence="5" id="KW-1185">Reference proteome</keyword>
<gene>
    <name evidence="4" type="ORF">FNH13_09815</name>
</gene>
<dbReference type="GO" id="GO:0000287">
    <property type="term" value="F:magnesium ion binding"/>
    <property type="evidence" value="ECO:0007669"/>
    <property type="project" value="InterPro"/>
</dbReference>
<dbReference type="InterPro" id="IPR011761">
    <property type="entry name" value="ATP-grasp"/>
</dbReference>
<dbReference type="GO" id="GO:0005737">
    <property type="term" value="C:cytoplasm"/>
    <property type="evidence" value="ECO:0007669"/>
    <property type="project" value="TreeGrafter"/>
</dbReference>
<reference evidence="4 5" key="1">
    <citation type="submission" date="2019-07" db="EMBL/GenBank/DDBJ databases">
        <title>complete genome sequencing of Ornithinimicrobium sp. H23M54.</title>
        <authorList>
            <person name="Bae J.-W."/>
            <person name="Lee S.-Y."/>
        </authorList>
    </citation>
    <scope>NUCLEOTIDE SEQUENCE [LARGE SCALE GENOMIC DNA]</scope>
    <source>
        <strain evidence="4 5">H23M54</strain>
    </source>
</reference>
<dbReference type="AlphaFoldDB" id="A0A516GAP3"/>
<dbReference type="OrthoDB" id="4329754at2"/>
<dbReference type="PANTHER" id="PTHR14217">
    <property type="entry name" value="INOSITOL-TETRAKISPHOSPHATE 1-KINASE"/>
    <property type="match status" value="1"/>
</dbReference>
<dbReference type="GO" id="GO:0032957">
    <property type="term" value="P:inositol trisphosphate metabolic process"/>
    <property type="evidence" value="ECO:0007669"/>
    <property type="project" value="InterPro"/>
</dbReference>
<dbReference type="GO" id="GO:0005524">
    <property type="term" value="F:ATP binding"/>
    <property type="evidence" value="ECO:0007669"/>
    <property type="project" value="UniProtKB-UniRule"/>
</dbReference>
<feature type="domain" description="ATP-grasp" evidence="3">
    <location>
        <begin position="91"/>
        <end position="260"/>
    </location>
</feature>
<proteinExistence type="predicted"/>
<dbReference type="Proteomes" id="UP000315395">
    <property type="component" value="Chromosome"/>
</dbReference>
<keyword evidence="2" id="KW-0547">Nucleotide-binding</keyword>
<keyword evidence="2" id="KW-0067">ATP-binding</keyword>
<dbReference type="GO" id="GO:0052726">
    <property type="term" value="F:inositol-1,3,4-trisphosphate 5-kinase activity"/>
    <property type="evidence" value="ECO:0007669"/>
    <property type="project" value="InterPro"/>
</dbReference>
<accession>A0A516GAP3</accession>
<dbReference type="PROSITE" id="PS50975">
    <property type="entry name" value="ATP_GRASP"/>
    <property type="match status" value="1"/>
</dbReference>
<dbReference type="EMBL" id="CP041616">
    <property type="protein sequence ID" value="QDO88594.1"/>
    <property type="molecule type" value="Genomic_DNA"/>
</dbReference>
<name>A0A516GAP3_9MICO</name>
<dbReference type="GO" id="GO:0016853">
    <property type="term" value="F:isomerase activity"/>
    <property type="evidence" value="ECO:0007669"/>
    <property type="project" value="UniProtKB-KW"/>
</dbReference>
<keyword evidence="1" id="KW-0413">Isomerase</keyword>
<dbReference type="Gene3D" id="3.30.470.20">
    <property type="entry name" value="ATP-grasp fold, B domain"/>
    <property type="match status" value="2"/>
</dbReference>
<dbReference type="InterPro" id="IPR008656">
    <property type="entry name" value="Inositol_tetrakis-P_1-kinase"/>
</dbReference>
<dbReference type="SUPFAM" id="SSF56059">
    <property type="entry name" value="Glutathione synthetase ATP-binding domain-like"/>
    <property type="match status" value="1"/>
</dbReference>